<dbReference type="STRING" id="329726.AM1_4213"/>
<name>B0CCN1_ACAM1</name>
<sequence>MMIPYILFWHDLQHPWRIAEPRSMIEDGVGDLYLPEIPVEIRKLTYLQ</sequence>
<proteinExistence type="predicted"/>
<accession>B0CCN1</accession>
<protein>
    <submittedName>
        <fullName evidence="1">Uncharacterized protein</fullName>
    </submittedName>
</protein>
<dbReference type="HOGENOM" id="CLU_3148198_0_0_3"/>
<organism evidence="1 2">
    <name type="scientific">Acaryochloris marina (strain MBIC 11017)</name>
    <dbReference type="NCBI Taxonomy" id="329726"/>
    <lineage>
        <taxon>Bacteria</taxon>
        <taxon>Bacillati</taxon>
        <taxon>Cyanobacteriota</taxon>
        <taxon>Cyanophyceae</taxon>
        <taxon>Acaryochloridales</taxon>
        <taxon>Acaryochloridaceae</taxon>
        <taxon>Acaryochloris</taxon>
    </lineage>
</organism>
<reference evidence="1 2" key="1">
    <citation type="journal article" date="2008" name="Proc. Natl. Acad. Sci. U.S.A.">
        <title>Niche adaptation and genome expansion in the chlorophyll d-producing cyanobacterium Acaryochloris marina.</title>
        <authorList>
            <person name="Swingley W.D."/>
            <person name="Chen M."/>
            <person name="Cheung P.C."/>
            <person name="Conrad A.L."/>
            <person name="Dejesa L.C."/>
            <person name="Hao J."/>
            <person name="Honchak B.M."/>
            <person name="Karbach L.E."/>
            <person name="Kurdoglu A."/>
            <person name="Lahiri S."/>
            <person name="Mastrian S.D."/>
            <person name="Miyashita H."/>
            <person name="Page L."/>
            <person name="Ramakrishna P."/>
            <person name="Satoh S."/>
            <person name="Sattley W.M."/>
            <person name="Shimada Y."/>
            <person name="Taylor H.L."/>
            <person name="Tomo T."/>
            <person name="Tsuchiya T."/>
            <person name="Wang Z.T."/>
            <person name="Raymond J."/>
            <person name="Mimuro M."/>
            <person name="Blankenship R.E."/>
            <person name="Touchman J.W."/>
        </authorList>
    </citation>
    <scope>NUCLEOTIDE SEQUENCE [LARGE SCALE GENOMIC DNA]</scope>
    <source>
        <strain evidence="2">MBIC 11017</strain>
    </source>
</reference>
<keyword evidence="2" id="KW-1185">Reference proteome</keyword>
<dbReference type="Proteomes" id="UP000000268">
    <property type="component" value="Chromosome"/>
</dbReference>
<dbReference type="AlphaFoldDB" id="B0CCN1"/>
<dbReference type="EMBL" id="CP000828">
    <property type="protein sequence ID" value="ABW29193.1"/>
    <property type="molecule type" value="Genomic_DNA"/>
</dbReference>
<dbReference type="RefSeq" id="WP_012164527.1">
    <property type="nucleotide sequence ID" value="NC_009925.1"/>
</dbReference>
<evidence type="ECO:0000313" key="2">
    <source>
        <dbReference type="Proteomes" id="UP000000268"/>
    </source>
</evidence>
<dbReference type="KEGG" id="amr:AM1_4213"/>
<gene>
    <name evidence="1" type="ordered locus">AM1_4213</name>
</gene>
<evidence type="ECO:0000313" key="1">
    <source>
        <dbReference type="EMBL" id="ABW29193.1"/>
    </source>
</evidence>